<dbReference type="OrthoDB" id="9808302at2"/>
<dbReference type="PANTHER" id="PTHR21343:SF1">
    <property type="entry name" value="COBYRIC ACID SYNTHASE"/>
    <property type="match status" value="1"/>
</dbReference>
<dbReference type="InterPro" id="IPR047045">
    <property type="entry name" value="CobQ_N"/>
</dbReference>
<dbReference type="InterPro" id="IPR004459">
    <property type="entry name" value="CobQ_synth"/>
</dbReference>
<dbReference type="GO" id="GO:0003824">
    <property type="term" value="F:catalytic activity"/>
    <property type="evidence" value="ECO:0007669"/>
    <property type="project" value="InterPro"/>
</dbReference>
<dbReference type="CDD" id="cd01750">
    <property type="entry name" value="GATase1_CobQ"/>
    <property type="match status" value="1"/>
</dbReference>
<dbReference type="Gene3D" id="3.40.50.300">
    <property type="entry name" value="P-loop containing nucleotide triphosphate hydrolases"/>
    <property type="match status" value="1"/>
</dbReference>
<keyword evidence="3 4" id="KW-0315">Glutamine amidotransferase</keyword>
<comment type="caution">
    <text evidence="7">The sequence shown here is derived from an EMBL/GenBank/DDBJ whole genome shotgun (WGS) entry which is preliminary data.</text>
</comment>
<reference evidence="7 8" key="1">
    <citation type="submission" date="2019-03" db="EMBL/GenBank/DDBJ databases">
        <title>Genomic Encyclopedia of Type Strains, Phase IV (KMG-IV): sequencing the most valuable type-strain genomes for metagenomic binning, comparative biology and taxonomic classification.</title>
        <authorList>
            <person name="Goeker M."/>
        </authorList>
    </citation>
    <scope>NUCLEOTIDE SEQUENCE [LARGE SCALE GENOMIC DNA]</scope>
    <source>
        <strain evidence="7 8">DSM 100013</strain>
    </source>
</reference>
<dbReference type="NCBIfam" id="NF001989">
    <property type="entry name" value="PRK00784.1"/>
    <property type="match status" value="1"/>
</dbReference>
<dbReference type="PROSITE" id="PS51274">
    <property type="entry name" value="GATASE_COBBQ"/>
    <property type="match status" value="1"/>
</dbReference>
<proteinExistence type="inferred from homology"/>
<dbReference type="SUPFAM" id="SSF52540">
    <property type="entry name" value="P-loop containing nucleoside triphosphate hydrolases"/>
    <property type="match status" value="1"/>
</dbReference>
<dbReference type="UniPathway" id="UPA00148"/>
<comment type="similarity">
    <text evidence="4">Belongs to the CobB/CobQ family. CobQ subfamily.</text>
</comment>
<dbReference type="Pfam" id="PF07685">
    <property type="entry name" value="GATase_3"/>
    <property type="match status" value="1"/>
</dbReference>
<dbReference type="InterPro" id="IPR011698">
    <property type="entry name" value="GATase_3"/>
</dbReference>
<gene>
    <name evidence="4" type="primary">cobQ</name>
    <name evidence="7" type="ORF">EDD79_100753</name>
</gene>
<dbReference type="GO" id="GO:0015420">
    <property type="term" value="F:ABC-type vitamin B12 transporter activity"/>
    <property type="evidence" value="ECO:0007669"/>
    <property type="project" value="UniProtKB-UniRule"/>
</dbReference>
<comment type="function">
    <text evidence="4">Catalyzes amidations at positions B, D, E, and G on adenosylcobyrinic A,C-diamide. NH(2) groups are provided by glutamine, and one molecule of ATP is hydrogenolyzed for each amidation.</text>
</comment>
<dbReference type="InterPro" id="IPR002586">
    <property type="entry name" value="CobQ/CobB/MinD/ParA_Nub-bd_dom"/>
</dbReference>
<evidence type="ECO:0000313" key="7">
    <source>
        <dbReference type="EMBL" id="TCQ04173.1"/>
    </source>
</evidence>
<dbReference type="EMBL" id="SLYC01000007">
    <property type="protein sequence ID" value="TCQ04173.1"/>
    <property type="molecule type" value="Genomic_DNA"/>
</dbReference>
<dbReference type="AlphaFoldDB" id="A0A4R2U8R8"/>
<accession>A0A4R2U8R8</accession>
<dbReference type="PANTHER" id="PTHR21343">
    <property type="entry name" value="DETHIOBIOTIN SYNTHETASE"/>
    <property type="match status" value="1"/>
</dbReference>
<dbReference type="PROSITE" id="PS51273">
    <property type="entry name" value="GATASE_TYPE_1"/>
    <property type="match status" value="1"/>
</dbReference>
<dbReference type="GO" id="GO:0009236">
    <property type="term" value="P:cobalamin biosynthetic process"/>
    <property type="evidence" value="ECO:0007669"/>
    <property type="project" value="UniProtKB-UniRule"/>
</dbReference>
<dbReference type="NCBIfam" id="TIGR00313">
    <property type="entry name" value="cobQ"/>
    <property type="match status" value="1"/>
</dbReference>
<evidence type="ECO:0000259" key="6">
    <source>
        <dbReference type="Pfam" id="PF07685"/>
    </source>
</evidence>
<feature type="active site" description="Nucleophile" evidence="4">
    <location>
        <position position="331"/>
    </location>
</feature>
<sequence length="501" mass="56694">MKKSIMLQGTASSVGKSIITTALCRIFTQDGYNVSPFKSQNMSLNSYITYEGHEIGRAQAMQAEASRKAPSFRMNPILIKPTSDCRSQIIVEGVVKENMEATEYYKYKSKLKEMIKSNFDELLKESDIVVIEGAGSPAEINLKKDDIVNMGVAKMTKSPVVLIGDIDRGGVFASIYGTIMLLEEEERKLIKGIIINKFRGSLELLKPGIKMLEDLVNIPVIGVIPYFTHNLEDEDSATDWDKYNGNPEGDLEVVVIKLPRISNFTDFNTFKLHRDVKFRFVNLNEDIGNPDLIILPGSKSTIDDLILLKERGMDKQILEAHSNGSYVFGVCGGYQMLGNKVKDPLNAESSIKEVEGLSLLPVETTFRQTKTTTLSKGYDNVFNCNIKGYEIHMGKTELVEQNYLPLIKIDMRNGLNYYEVDDGAVNKDRTVFGTYFHGIFDNTEFTRNLLNKIRESRGKSRFNEEILDYSKYKEEQYDNLAKIVRENIDLKAIYAIMEEVL</sequence>
<evidence type="ECO:0000256" key="4">
    <source>
        <dbReference type="HAMAP-Rule" id="MF_00028"/>
    </source>
</evidence>
<dbReference type="HAMAP" id="MF_00028">
    <property type="entry name" value="CobQ"/>
    <property type="match status" value="1"/>
</dbReference>
<dbReference type="Proteomes" id="UP000295504">
    <property type="component" value="Unassembled WGS sequence"/>
</dbReference>
<dbReference type="RefSeq" id="WP_132847867.1">
    <property type="nucleotide sequence ID" value="NZ_CP058648.1"/>
</dbReference>
<evidence type="ECO:0000256" key="1">
    <source>
        <dbReference type="ARBA" id="ARBA00004953"/>
    </source>
</evidence>
<evidence type="ECO:0000259" key="5">
    <source>
        <dbReference type="Pfam" id="PF01656"/>
    </source>
</evidence>
<dbReference type="InterPro" id="IPR027417">
    <property type="entry name" value="P-loop_NTPase"/>
</dbReference>
<evidence type="ECO:0000313" key="8">
    <source>
        <dbReference type="Proteomes" id="UP000295504"/>
    </source>
</evidence>
<dbReference type="Gene3D" id="3.40.50.880">
    <property type="match status" value="1"/>
</dbReference>
<feature type="domain" description="CobB/CobQ-like glutamine amidotransferase" evidence="6">
    <location>
        <begin position="252"/>
        <end position="444"/>
    </location>
</feature>
<protein>
    <recommendedName>
        <fullName evidence="4">Cobyric acid synthase</fullName>
    </recommendedName>
</protein>
<evidence type="ECO:0000256" key="3">
    <source>
        <dbReference type="ARBA" id="ARBA00022962"/>
    </source>
</evidence>
<keyword evidence="2 4" id="KW-0169">Cobalamin biosynthesis</keyword>
<organism evidence="7 8">
    <name type="scientific">Serpentinicella alkaliphila</name>
    <dbReference type="NCBI Taxonomy" id="1734049"/>
    <lineage>
        <taxon>Bacteria</taxon>
        <taxon>Bacillati</taxon>
        <taxon>Bacillota</taxon>
        <taxon>Clostridia</taxon>
        <taxon>Peptostreptococcales</taxon>
        <taxon>Natronincolaceae</taxon>
        <taxon>Serpentinicella</taxon>
    </lineage>
</organism>
<name>A0A4R2U8R8_9FIRM</name>
<feature type="domain" description="CobQ/CobB/MinD/ParA nucleotide binding" evidence="5">
    <location>
        <begin position="5"/>
        <end position="228"/>
    </location>
</feature>
<keyword evidence="8" id="KW-1185">Reference proteome</keyword>
<evidence type="ECO:0000256" key="2">
    <source>
        <dbReference type="ARBA" id="ARBA00022573"/>
    </source>
</evidence>
<dbReference type="Pfam" id="PF01656">
    <property type="entry name" value="CbiA"/>
    <property type="match status" value="1"/>
</dbReference>
<feature type="active site" evidence="4">
    <location>
        <position position="437"/>
    </location>
</feature>
<dbReference type="InterPro" id="IPR029062">
    <property type="entry name" value="Class_I_gatase-like"/>
</dbReference>
<comment type="pathway">
    <text evidence="1 4">Cofactor biosynthesis; adenosylcobalamin biosynthesis.</text>
</comment>
<dbReference type="InterPro" id="IPR033949">
    <property type="entry name" value="CobQ_GATase1"/>
</dbReference>
<dbReference type="CDD" id="cd05389">
    <property type="entry name" value="CobQ_N"/>
    <property type="match status" value="1"/>
</dbReference>
<dbReference type="SUPFAM" id="SSF52317">
    <property type="entry name" value="Class I glutamine amidotransferase-like"/>
    <property type="match status" value="1"/>
</dbReference>